<evidence type="ECO:0000256" key="2">
    <source>
        <dbReference type="ARBA" id="ARBA00022525"/>
    </source>
</evidence>
<keyword evidence="4" id="KW-0572">Peptidoglycan-anchor</keyword>
<dbReference type="Pfam" id="PF00746">
    <property type="entry name" value="Gram_pos_anchor"/>
    <property type="match status" value="1"/>
</dbReference>
<feature type="compositionally biased region" description="Basic and acidic residues" evidence="6">
    <location>
        <begin position="328"/>
        <end position="343"/>
    </location>
</feature>
<dbReference type="GeneID" id="10835056"/>
<dbReference type="NCBIfam" id="TIGR01167">
    <property type="entry name" value="LPXTG_anchor"/>
    <property type="match status" value="1"/>
</dbReference>
<dbReference type="InterPro" id="IPR027607">
    <property type="entry name" value="Surf_Exclu_SEC10/PgrA"/>
</dbReference>
<evidence type="ECO:0000256" key="6">
    <source>
        <dbReference type="SAM" id="MobiDB-lite"/>
    </source>
</evidence>
<feature type="region of interest" description="Disordered" evidence="6">
    <location>
        <begin position="214"/>
        <end position="255"/>
    </location>
</feature>
<keyword evidence="1" id="KW-0134">Cell wall</keyword>
<protein>
    <submittedName>
        <fullName evidence="9">LPXTG-motif cell wall anchor domain protein</fullName>
    </submittedName>
</protein>
<evidence type="ECO:0000256" key="5">
    <source>
        <dbReference type="SAM" id="Coils"/>
    </source>
</evidence>
<dbReference type="Gene3D" id="1.10.287.1490">
    <property type="match status" value="1"/>
</dbReference>
<feature type="compositionally biased region" description="Basic and acidic residues" evidence="6">
    <location>
        <begin position="426"/>
        <end position="442"/>
    </location>
</feature>
<evidence type="ECO:0000256" key="3">
    <source>
        <dbReference type="ARBA" id="ARBA00022729"/>
    </source>
</evidence>
<dbReference type="KEGG" id="scp:HMPREF0833_10557"/>
<feature type="compositionally biased region" description="Polar residues" evidence="6">
    <location>
        <begin position="459"/>
        <end position="470"/>
    </location>
</feature>
<reference evidence="10" key="1">
    <citation type="submission" date="2011-06" db="EMBL/GenBank/DDBJ databases">
        <title>Complete sequence of Streptococcus parasanguinis strain ATCC 15912.</title>
        <authorList>
            <person name="Muzny D."/>
            <person name="Qin X."/>
            <person name="Buhay C."/>
            <person name="Dugan-Rocha S."/>
            <person name="Ding Y."/>
            <person name="Chen G."/>
            <person name="Hawes A."/>
            <person name="Holder M."/>
            <person name="Jhangiani S."/>
            <person name="Johnson A."/>
            <person name="Khan Z."/>
            <person name="Li Z."/>
            <person name="Liu W."/>
            <person name="Liu X."/>
            <person name="Perez L."/>
            <person name="Shen H."/>
            <person name="Wang Q."/>
            <person name="Watt J."/>
            <person name="Xi L."/>
            <person name="Xin Y."/>
            <person name="Zhou J."/>
            <person name="Deng J."/>
            <person name="Jiang H."/>
            <person name="Liu Y."/>
            <person name="Qu J."/>
            <person name="Song X.-Z."/>
            <person name="Zhang L."/>
            <person name="Villasana D."/>
            <person name="Johnson A."/>
            <person name="Liu J."/>
            <person name="Liyanage D."/>
            <person name="Lorensuhewa L."/>
            <person name="Robinson T."/>
            <person name="Song A."/>
            <person name="Song B.-B."/>
            <person name="Dinh H."/>
            <person name="Thornton R."/>
            <person name="Coyle M."/>
            <person name="Francisco L."/>
            <person name="Jackson L."/>
            <person name="Javaid M."/>
            <person name="Korchina V."/>
            <person name="Kovar C."/>
            <person name="Mata R."/>
            <person name="Mathew T."/>
            <person name="Ngo R."/>
            <person name="Nguyen L."/>
            <person name="Nguyen N."/>
            <person name="Okwuonu G."/>
            <person name="Ongeri F."/>
            <person name="Pham C."/>
            <person name="Simmons D."/>
            <person name="Wilczek-Boney K."/>
            <person name="Hale W."/>
            <person name="Jakkamsetti A."/>
            <person name="Pham P."/>
            <person name="Ruth R."/>
            <person name="San Lucas F."/>
            <person name="Warren J."/>
            <person name="Zhang J."/>
            <person name="Zhao Z."/>
            <person name="Zhou C."/>
            <person name="Zhu D."/>
            <person name="Lee S."/>
            <person name="Bess C."/>
            <person name="Blankenburg K."/>
            <person name="Forbes L."/>
            <person name="Fu Q."/>
            <person name="Gubbala S."/>
            <person name="Hirani K."/>
            <person name="Jayaseelan J.C."/>
            <person name="Lara F."/>
            <person name="Munidasa M."/>
            <person name="Palculict T."/>
            <person name="Patil S."/>
            <person name="Pu L.-L."/>
            <person name="Saada N."/>
            <person name="Tang L."/>
            <person name="Weissenberger G."/>
            <person name="Zhu Y."/>
            <person name="Hemphill L."/>
            <person name="Shang Y."/>
            <person name="Youmans B."/>
            <person name="Ayvaz T."/>
            <person name="Ross M."/>
            <person name="Santibanez J."/>
            <person name="Aqrawi P."/>
            <person name="Gross S."/>
            <person name="Joshi V."/>
            <person name="Fowler G."/>
            <person name="Nazareth L."/>
            <person name="Reid J."/>
            <person name="Worley K."/>
            <person name="Petrosino J."/>
            <person name="Highlander S."/>
            <person name="Gibbs R."/>
        </authorList>
    </citation>
    <scope>NUCLEOTIDE SEQUENCE [LARGE SCALE GENOMIC DNA]</scope>
    <source>
        <strain evidence="10">ATCC 15912 / DSM 6778 / CIP 104372 / LMG 14537</strain>
    </source>
</reference>
<dbReference type="GO" id="GO:0000122">
    <property type="term" value="P:negative regulation of transcription by RNA polymerase II"/>
    <property type="evidence" value="ECO:0007669"/>
    <property type="project" value="TreeGrafter"/>
</dbReference>
<dbReference type="GO" id="GO:1990841">
    <property type="term" value="F:promoter-specific chromatin binding"/>
    <property type="evidence" value="ECO:0007669"/>
    <property type="project" value="TreeGrafter"/>
</dbReference>
<feature type="region of interest" description="Disordered" evidence="6">
    <location>
        <begin position="797"/>
        <end position="824"/>
    </location>
</feature>
<dbReference type="NCBIfam" id="TIGR04320">
    <property type="entry name" value="Surf_Exclu_PgrA"/>
    <property type="match status" value="1"/>
</dbReference>
<evidence type="ECO:0000259" key="8">
    <source>
        <dbReference type="PROSITE" id="PS50847"/>
    </source>
</evidence>
<accession>F8DJ08</accession>
<sequence length="1282" mass="140921">MKKKTIKATVSAVSIATAFAGISVVQADEVTATQPNESTLSVESTTPSSTNIKQVDGVFVNNGVATVTKTPTAEVVEEARTIKEETDQLVSNQERALEDAKTSEAVAGSKVIEASVNLKNAEANKESATPEKIEKTKNEISEVKADIEKKETSLKDASDKVLEAEKERNQQSDVIKKDQDKISEQEKKVLTAEGAVATAQKNLDGTGASEIIAERDKAKSDVAEKESAESAAKEALENAINEDKNKAEELSKASADEITQLSASQVSAKQLADAKKVAEEAANALVKAQKEKETAQKVLDGTGVEEIVAERDTAKENLDAKAATENTAKQELDRAKEADDKKATALKNAKSVEADQIKKSQETAANLSSAEEKLKQAQENLKKAQENKVSAQSNLDASESQLAQTIVNRDSKANDLANKKNSKISAEAELKTAKENDAKKASDISTLTTKKKQEEAKVNETSNELASATSAAQEAKENKEKADQAVETLNKQISAIKNLTIPQLPQDVIDAYKTYLADDSDANKNALNDVIQKWFKDSKYDFGTALTEYSPEHQNIFIKEWSNKDIVLPIDDSVVDLDNLTDKQIEALSQYYALLANNLQDQVWGSHHYIVTEESVQGVKNIAKAYAEENKPYSTSHSDTALAKDGLDSIVWTGENMSYDNTLLGYGAYYSEAKETRKATMSQLYREVYDAVISFMTNDVHAYFGHMKLMIGQKAPTNIRAIGAANSFTPSGVGRMHFIEFKGQDAHLEYVKDEQTGEYHFVTVDDYYDKGIAKPLATPFDTSKMEDELTTAKAKQTAANTANDSAQKRLVKAKSENDSSTKTLKETTAKLDALKATPDQTPAATTKLEIATQNYNEAQTQFNKAQDALDQLNADIQSKRQALANAKDNLDQATTAEVKAKSDLEKAKVENQNANQNLKQTQKLVAELMSVPDQTPDAQKKYDNAKQLKEEAETRYIKAQTALDNLNADLQVKQKALETAKEELEKAKATDKTARNNLDEVTKIHERHLADLNTTRQTIARLNSISDKTPLAQKNLDEASRQLIAAKTRYAKAQSAVENLNADIQTKQKVLADARAELDKELKVLSDLKAEKATDEAELRNRQNKVEELKAKESQIKDEISKLNTHLGALETLLDHLENADTYLKKAKEAYENAVEEHRLALENVAREEAKLKSLLQDQLDATAQYEAVQLAYQNAHKQLTQYTKLSSETKSIGNQNEDHKIFDLKNEVGSQSDHYNYRGSVTGYNPQRSLPNTGSQNGFVLLGLGAMLMGLSGIKLRKKGE</sequence>
<feature type="coiled-coil region" evidence="5">
    <location>
        <begin position="1036"/>
        <end position="1171"/>
    </location>
</feature>
<name>F8DJ08_STREP</name>
<feature type="chain" id="PRO_5003368851" evidence="7">
    <location>
        <begin position="28"/>
        <end position="1282"/>
    </location>
</feature>
<dbReference type="PROSITE" id="PS50847">
    <property type="entry name" value="GRAM_POS_ANCHORING"/>
    <property type="match status" value="1"/>
</dbReference>
<feature type="compositionally biased region" description="Basic and acidic residues" evidence="6">
    <location>
        <begin position="370"/>
        <end position="386"/>
    </location>
</feature>
<feature type="compositionally biased region" description="Basic and acidic residues" evidence="6">
    <location>
        <begin position="308"/>
        <end position="319"/>
    </location>
</feature>
<feature type="region of interest" description="Disordered" evidence="6">
    <location>
        <begin position="302"/>
        <end position="482"/>
    </location>
</feature>
<dbReference type="EMBL" id="CP002843">
    <property type="protein sequence ID" value="AEH55588.1"/>
    <property type="molecule type" value="Genomic_DNA"/>
</dbReference>
<feature type="signal peptide" evidence="7">
    <location>
        <begin position="1"/>
        <end position="27"/>
    </location>
</feature>
<dbReference type="InterPro" id="IPR019931">
    <property type="entry name" value="LPXTG_anchor"/>
</dbReference>
<dbReference type="HOGENOM" id="CLU_003101_0_0_9"/>
<dbReference type="RefSeq" id="WP_013903619.1">
    <property type="nucleotide sequence ID" value="NC_015678.1"/>
</dbReference>
<feature type="compositionally biased region" description="Polar residues" evidence="6">
    <location>
        <begin position="387"/>
        <end position="408"/>
    </location>
</feature>
<keyword evidence="5" id="KW-0175">Coiled coil</keyword>
<dbReference type="PANTHER" id="PTHR10825:SF29">
    <property type="entry name" value="POLYCOMB GROUP RING FINGER PROTEIN 1"/>
    <property type="match status" value="1"/>
</dbReference>
<evidence type="ECO:0000256" key="7">
    <source>
        <dbReference type="SAM" id="SignalP"/>
    </source>
</evidence>
<evidence type="ECO:0000313" key="10">
    <source>
        <dbReference type="Proteomes" id="UP000001502"/>
    </source>
</evidence>
<dbReference type="Gene3D" id="1.20.120.330">
    <property type="entry name" value="Nucleotidyltransferases domain 2"/>
    <property type="match status" value="1"/>
</dbReference>
<gene>
    <name evidence="9" type="ordered locus">HMPREF0833_10557</name>
</gene>
<feature type="coiled-coil region" evidence="5">
    <location>
        <begin position="848"/>
        <end position="997"/>
    </location>
</feature>
<organism evidence="9 10">
    <name type="scientific">Streptococcus parasanguinis (strain ATCC 15912 / DSM 6778 / CIP 104372 / LMG 14537)</name>
    <dbReference type="NCBI Taxonomy" id="760570"/>
    <lineage>
        <taxon>Bacteria</taxon>
        <taxon>Bacillati</taxon>
        <taxon>Bacillota</taxon>
        <taxon>Bacilli</taxon>
        <taxon>Lactobacillales</taxon>
        <taxon>Streptococcaceae</taxon>
        <taxon>Streptococcus</taxon>
    </lineage>
</organism>
<feature type="domain" description="Gram-positive cocci surface proteins LPxTG" evidence="8">
    <location>
        <begin position="1251"/>
        <end position="1282"/>
    </location>
</feature>
<proteinExistence type="predicted"/>
<feature type="region of interest" description="Disordered" evidence="6">
    <location>
        <begin position="150"/>
        <end position="184"/>
    </location>
</feature>
<feature type="compositionally biased region" description="Basic and acidic residues" evidence="6">
    <location>
        <begin position="813"/>
        <end position="824"/>
    </location>
</feature>
<feature type="compositionally biased region" description="Basic and acidic residues" evidence="6">
    <location>
        <begin position="350"/>
        <end position="361"/>
    </location>
</feature>
<dbReference type="PANTHER" id="PTHR10825">
    <property type="entry name" value="RING FINGER DOMAIN-CONTAINING, POLYCOMB GROUP COMPONENT"/>
    <property type="match status" value="1"/>
</dbReference>
<dbReference type="Proteomes" id="UP000001502">
    <property type="component" value="Chromosome"/>
</dbReference>
<evidence type="ECO:0000256" key="1">
    <source>
        <dbReference type="ARBA" id="ARBA00022512"/>
    </source>
</evidence>
<keyword evidence="2" id="KW-0964">Secreted</keyword>
<keyword evidence="3 7" id="KW-0732">Signal</keyword>
<evidence type="ECO:0000313" key="9">
    <source>
        <dbReference type="EMBL" id="AEH55588.1"/>
    </source>
</evidence>
<evidence type="ECO:0000256" key="4">
    <source>
        <dbReference type="ARBA" id="ARBA00023088"/>
    </source>
</evidence>